<keyword evidence="1" id="KW-1133">Transmembrane helix</keyword>
<evidence type="ECO:0000313" key="2">
    <source>
        <dbReference type="EMBL" id="MFC5229818.1"/>
    </source>
</evidence>
<sequence>MIETRELTKRYGGRTAVDALSFAVTPAAEPRRGRVPAAKTALVAGALYGTGLVSCTVAHLLGDAVLDGSHAQGKPLPALFGIAALFSVVGVLGLAFGTLARHTAGAVTAVIAVLLPPPLFGPLLGDLQRWVAGATPTTALEKPTQTPGADPEVVGSLGARPSLALVTGYTALTLAGAALVPRRRDV</sequence>
<keyword evidence="1" id="KW-0472">Membrane</keyword>
<evidence type="ECO:0008006" key="4">
    <source>
        <dbReference type="Google" id="ProtNLM"/>
    </source>
</evidence>
<protein>
    <recommendedName>
        <fullName evidence="4">ABC transporter permease</fullName>
    </recommendedName>
</protein>
<feature type="transmembrane region" description="Helical" evidence="1">
    <location>
        <begin position="162"/>
        <end position="180"/>
    </location>
</feature>
<accession>A0ABW0DI19</accession>
<feature type="transmembrane region" description="Helical" evidence="1">
    <location>
        <begin position="76"/>
        <end position="96"/>
    </location>
</feature>
<reference evidence="3" key="1">
    <citation type="journal article" date="2019" name="Int. J. Syst. Evol. Microbiol.">
        <title>The Global Catalogue of Microorganisms (GCM) 10K type strain sequencing project: providing services to taxonomists for standard genome sequencing and annotation.</title>
        <authorList>
            <consortium name="The Broad Institute Genomics Platform"/>
            <consortium name="The Broad Institute Genome Sequencing Center for Infectious Disease"/>
            <person name="Wu L."/>
            <person name="Ma J."/>
        </authorList>
    </citation>
    <scope>NUCLEOTIDE SEQUENCE [LARGE SCALE GENOMIC DNA]</scope>
    <source>
        <strain evidence="3">CCM 8479</strain>
    </source>
</reference>
<dbReference type="RefSeq" id="WP_344645552.1">
    <property type="nucleotide sequence ID" value="NZ_BAAASS010000017.1"/>
</dbReference>
<organism evidence="2 3">
    <name type="scientific">Streptomyces fimbriatus</name>
    <dbReference type="NCBI Taxonomy" id="68197"/>
    <lineage>
        <taxon>Bacteria</taxon>
        <taxon>Bacillati</taxon>
        <taxon>Actinomycetota</taxon>
        <taxon>Actinomycetes</taxon>
        <taxon>Kitasatosporales</taxon>
        <taxon>Streptomycetaceae</taxon>
        <taxon>Streptomyces</taxon>
    </lineage>
</organism>
<keyword evidence="1" id="KW-0812">Transmembrane</keyword>
<keyword evidence="3" id="KW-1185">Reference proteome</keyword>
<comment type="caution">
    <text evidence="2">The sequence shown here is derived from an EMBL/GenBank/DDBJ whole genome shotgun (WGS) entry which is preliminary data.</text>
</comment>
<evidence type="ECO:0000256" key="1">
    <source>
        <dbReference type="SAM" id="Phobius"/>
    </source>
</evidence>
<feature type="transmembrane region" description="Helical" evidence="1">
    <location>
        <begin position="103"/>
        <end position="120"/>
    </location>
</feature>
<proteinExistence type="predicted"/>
<gene>
    <name evidence="2" type="ORF">ACFPN6_35825</name>
</gene>
<feature type="transmembrane region" description="Helical" evidence="1">
    <location>
        <begin position="41"/>
        <end position="61"/>
    </location>
</feature>
<dbReference type="EMBL" id="JBHSKL010000058">
    <property type="protein sequence ID" value="MFC5229818.1"/>
    <property type="molecule type" value="Genomic_DNA"/>
</dbReference>
<name>A0ABW0DI19_STRFI</name>
<evidence type="ECO:0000313" key="3">
    <source>
        <dbReference type="Proteomes" id="UP001596156"/>
    </source>
</evidence>
<dbReference type="Proteomes" id="UP001596156">
    <property type="component" value="Unassembled WGS sequence"/>
</dbReference>